<dbReference type="EMBL" id="BAAAZI010000012">
    <property type="protein sequence ID" value="GAA4146228.1"/>
    <property type="molecule type" value="Genomic_DNA"/>
</dbReference>
<accession>A0ABP7Z333</accession>
<organism evidence="1 2">
    <name type="scientific">Sphingobacterium kyonggiense</name>
    <dbReference type="NCBI Taxonomy" id="714075"/>
    <lineage>
        <taxon>Bacteria</taxon>
        <taxon>Pseudomonadati</taxon>
        <taxon>Bacteroidota</taxon>
        <taxon>Sphingobacteriia</taxon>
        <taxon>Sphingobacteriales</taxon>
        <taxon>Sphingobacteriaceae</taxon>
        <taxon>Sphingobacterium</taxon>
    </lineage>
</organism>
<evidence type="ECO:0000313" key="1">
    <source>
        <dbReference type="EMBL" id="GAA4146228.1"/>
    </source>
</evidence>
<protein>
    <submittedName>
        <fullName evidence="1">Uncharacterized protein</fullName>
    </submittedName>
</protein>
<sequence>MEIIRKKYLKPEILLEKIKVEADICAGSAVAKPQNRNYEITDEWEVTTEPTKNIDW</sequence>
<dbReference type="Proteomes" id="UP001500101">
    <property type="component" value="Unassembled WGS sequence"/>
</dbReference>
<proteinExistence type="predicted"/>
<gene>
    <name evidence="1" type="ORF">GCM10022216_30900</name>
</gene>
<comment type="caution">
    <text evidence="1">The sequence shown here is derived from an EMBL/GenBank/DDBJ whole genome shotgun (WGS) entry which is preliminary data.</text>
</comment>
<name>A0ABP7Z333_9SPHI</name>
<evidence type="ECO:0000313" key="2">
    <source>
        <dbReference type="Proteomes" id="UP001500101"/>
    </source>
</evidence>
<keyword evidence="2" id="KW-1185">Reference proteome</keyword>
<reference evidence="2" key="1">
    <citation type="journal article" date="2019" name="Int. J. Syst. Evol. Microbiol.">
        <title>The Global Catalogue of Microorganisms (GCM) 10K type strain sequencing project: providing services to taxonomists for standard genome sequencing and annotation.</title>
        <authorList>
            <consortium name="The Broad Institute Genomics Platform"/>
            <consortium name="The Broad Institute Genome Sequencing Center for Infectious Disease"/>
            <person name="Wu L."/>
            <person name="Ma J."/>
        </authorList>
    </citation>
    <scope>NUCLEOTIDE SEQUENCE [LARGE SCALE GENOMIC DNA]</scope>
    <source>
        <strain evidence="2">JCM 16704</strain>
    </source>
</reference>
<dbReference type="RefSeq" id="WP_344675688.1">
    <property type="nucleotide sequence ID" value="NZ_BAAAZI010000012.1"/>
</dbReference>